<dbReference type="EMBL" id="CVMT01000001">
    <property type="protein sequence ID" value="CRG84508.1"/>
    <property type="molecule type" value="Genomic_DNA"/>
</dbReference>
<evidence type="ECO:0000313" key="3">
    <source>
        <dbReference type="Proteomes" id="UP000054383"/>
    </source>
</evidence>
<organism evidence="2 3">
    <name type="scientific">Talaromyces islandicus</name>
    <name type="common">Penicillium islandicum</name>
    <dbReference type="NCBI Taxonomy" id="28573"/>
    <lineage>
        <taxon>Eukaryota</taxon>
        <taxon>Fungi</taxon>
        <taxon>Dikarya</taxon>
        <taxon>Ascomycota</taxon>
        <taxon>Pezizomycotina</taxon>
        <taxon>Eurotiomycetes</taxon>
        <taxon>Eurotiomycetidae</taxon>
        <taxon>Eurotiales</taxon>
        <taxon>Trichocomaceae</taxon>
        <taxon>Talaromyces</taxon>
        <taxon>Talaromyces sect. Islandici</taxon>
    </lineage>
</organism>
<evidence type="ECO:0000256" key="1">
    <source>
        <dbReference type="SAM" id="MobiDB-lite"/>
    </source>
</evidence>
<dbReference type="AlphaFoldDB" id="A0A0U1LN33"/>
<dbReference type="OrthoDB" id="77607at2759"/>
<feature type="compositionally biased region" description="Acidic residues" evidence="1">
    <location>
        <begin position="231"/>
        <end position="247"/>
    </location>
</feature>
<dbReference type="Proteomes" id="UP000054383">
    <property type="component" value="Unassembled WGS sequence"/>
</dbReference>
<accession>A0A0U1LN33</accession>
<dbReference type="OMA" id="FMEDEFD"/>
<feature type="region of interest" description="Disordered" evidence="1">
    <location>
        <begin position="148"/>
        <end position="253"/>
    </location>
</feature>
<feature type="compositionally biased region" description="Polar residues" evidence="1">
    <location>
        <begin position="46"/>
        <end position="56"/>
    </location>
</feature>
<feature type="compositionally biased region" description="Acidic residues" evidence="1">
    <location>
        <begin position="163"/>
        <end position="173"/>
    </location>
</feature>
<dbReference type="STRING" id="28573.A0A0U1LN33"/>
<sequence>MADVRSLLRSELASRSAAQSGSAPTRVTKKRKIDASDDVTRKKSRPTTPGLDQTSENAEDANIPGPDSTLEVATAHDKLQDEEAGPTLENEIDGLEKEIGASSTNPQQTIDEDEWAAFERDVAAPTHRAQLPAAAVAAATISAAPVSAEELAAQQQKRKEDQTLENEDAEGEREDAARHLEEEFEEMEQLEERVKRLKAKREELRRQHIPEEDGLTNTAVEAQNTTQQEGYESEEEDEADADADADWDDWRFR</sequence>
<feature type="compositionally biased region" description="Polar residues" evidence="1">
    <location>
        <begin position="215"/>
        <end position="230"/>
    </location>
</feature>
<feature type="compositionally biased region" description="Basic and acidic residues" evidence="1">
    <location>
        <begin position="190"/>
        <end position="211"/>
    </location>
</feature>
<feature type="compositionally biased region" description="Low complexity" evidence="1">
    <location>
        <begin position="1"/>
        <end position="20"/>
    </location>
</feature>
<proteinExistence type="predicted"/>
<gene>
    <name evidence="2" type="ORF">PISL3812_01788</name>
</gene>
<keyword evidence="3" id="KW-1185">Reference proteome</keyword>
<evidence type="ECO:0000313" key="2">
    <source>
        <dbReference type="EMBL" id="CRG84508.1"/>
    </source>
</evidence>
<feature type="region of interest" description="Disordered" evidence="1">
    <location>
        <begin position="1"/>
        <end position="107"/>
    </location>
</feature>
<protein>
    <submittedName>
        <fullName evidence="2">Uncharacterized protein</fullName>
    </submittedName>
</protein>
<reference evidence="2 3" key="1">
    <citation type="submission" date="2015-04" db="EMBL/GenBank/DDBJ databases">
        <authorList>
            <person name="Syromyatnikov M.Y."/>
            <person name="Popov V.N."/>
        </authorList>
    </citation>
    <scope>NUCLEOTIDE SEQUENCE [LARGE SCALE GENOMIC DNA]</scope>
    <source>
        <strain evidence="2">WF-38-12</strain>
    </source>
</reference>
<name>A0A0U1LN33_TALIS</name>